<dbReference type="OrthoDB" id="9810452at2"/>
<dbReference type="RefSeq" id="WP_131840453.1">
    <property type="nucleotide sequence ID" value="NZ_SLWB01000019.1"/>
</dbReference>
<dbReference type="Proteomes" id="UP000294830">
    <property type="component" value="Unassembled WGS sequence"/>
</dbReference>
<dbReference type="AlphaFoldDB" id="A0A4R2E4A5"/>
<dbReference type="NCBIfam" id="TIGR01987">
    <property type="entry name" value="HI0074"/>
    <property type="match status" value="1"/>
</dbReference>
<dbReference type="InterPro" id="IPR010235">
    <property type="entry name" value="HepT"/>
</dbReference>
<proteinExistence type="predicted"/>
<reference evidence="1 2" key="1">
    <citation type="submission" date="2019-03" db="EMBL/GenBank/DDBJ databases">
        <title>Genomic Encyclopedia of Archaeal and Bacterial Type Strains, Phase II (KMG-II): from individual species to whole genera.</title>
        <authorList>
            <person name="Goeker M."/>
        </authorList>
    </citation>
    <scope>NUCLEOTIDE SEQUENCE [LARGE SCALE GENOMIC DNA]</scope>
    <source>
        <strain evidence="1 2">RL-C</strain>
    </source>
</reference>
<dbReference type="EMBL" id="SLWB01000019">
    <property type="protein sequence ID" value="TCN62217.1"/>
    <property type="molecule type" value="Genomic_DNA"/>
</dbReference>
<protein>
    <submittedName>
        <fullName evidence="1">Nucleotidyltransferase substrate binding protein (TIGR01987 family)</fullName>
    </submittedName>
</protein>
<sequence length="136" mass="15812">MDTRWIQRFNNLNKAISSLSVSLLEDTSNNITLRAGVIQFFEMTFVLAWKTLKDYLNEIGYDEVNSPRSAIKKAFEIGIVDDGHLWLKALEDRNLTAHTYEEETAIEVERLIRESYYPMVLELQKKLEQVRNAEGV</sequence>
<comment type="caution">
    <text evidence="1">The sequence shown here is derived from an EMBL/GenBank/DDBJ whole genome shotgun (WGS) entry which is preliminary data.</text>
</comment>
<dbReference type="Pfam" id="PF08780">
    <property type="entry name" value="NTase_sub_bind"/>
    <property type="match status" value="1"/>
</dbReference>
<dbReference type="GO" id="GO:0016740">
    <property type="term" value="F:transferase activity"/>
    <property type="evidence" value="ECO:0007669"/>
    <property type="project" value="UniProtKB-KW"/>
</dbReference>
<accession>A0A4R2E4A5</accession>
<name>A0A4R2E4A5_9BACT</name>
<gene>
    <name evidence="1" type="ORF">CLV25_11950</name>
</gene>
<evidence type="ECO:0000313" key="1">
    <source>
        <dbReference type="EMBL" id="TCN62217.1"/>
    </source>
</evidence>
<keyword evidence="1" id="KW-0808">Transferase</keyword>
<dbReference type="Gene3D" id="1.20.120.330">
    <property type="entry name" value="Nucleotidyltransferases domain 2"/>
    <property type="match status" value="1"/>
</dbReference>
<keyword evidence="2" id="KW-1185">Reference proteome</keyword>
<evidence type="ECO:0000313" key="2">
    <source>
        <dbReference type="Proteomes" id="UP000294830"/>
    </source>
</evidence>
<organism evidence="1 2">
    <name type="scientific">Acetobacteroides hydrogenigenes</name>
    <dbReference type="NCBI Taxonomy" id="979970"/>
    <lineage>
        <taxon>Bacteria</taxon>
        <taxon>Pseudomonadati</taxon>
        <taxon>Bacteroidota</taxon>
        <taxon>Bacteroidia</taxon>
        <taxon>Bacteroidales</taxon>
        <taxon>Rikenellaceae</taxon>
        <taxon>Acetobacteroides</taxon>
    </lineage>
</organism>
<dbReference type="SUPFAM" id="SSF81593">
    <property type="entry name" value="Nucleotidyltransferase substrate binding subunit/domain"/>
    <property type="match status" value="1"/>
</dbReference>